<sequence length="127" mass="14082">MHSGIASRVWKGVTRYLVSGILTVLFAGLTLPVQAQQDHSEGESLLRVIQGLESLRYEILQEQERFQATPMPTQAEELELWQAVSEDITLTLAQIDAAITEHRQRFLEIAGPVEAPPPAAMPPLLPE</sequence>
<dbReference type="AlphaFoldDB" id="A0A382N5N3"/>
<organism evidence="1">
    <name type="scientific">marine metagenome</name>
    <dbReference type="NCBI Taxonomy" id="408172"/>
    <lineage>
        <taxon>unclassified sequences</taxon>
        <taxon>metagenomes</taxon>
        <taxon>ecological metagenomes</taxon>
    </lineage>
</organism>
<gene>
    <name evidence="1" type="ORF">METZ01_LOCUS308351</name>
</gene>
<dbReference type="EMBL" id="UINC01097629">
    <property type="protein sequence ID" value="SVC55497.1"/>
    <property type="molecule type" value="Genomic_DNA"/>
</dbReference>
<accession>A0A382N5N3</accession>
<proteinExistence type="predicted"/>
<name>A0A382N5N3_9ZZZZ</name>
<reference evidence="1" key="1">
    <citation type="submission" date="2018-05" db="EMBL/GenBank/DDBJ databases">
        <authorList>
            <person name="Lanie J.A."/>
            <person name="Ng W.-L."/>
            <person name="Kazmierczak K.M."/>
            <person name="Andrzejewski T.M."/>
            <person name="Davidsen T.M."/>
            <person name="Wayne K.J."/>
            <person name="Tettelin H."/>
            <person name="Glass J.I."/>
            <person name="Rusch D."/>
            <person name="Podicherti R."/>
            <person name="Tsui H.-C.T."/>
            <person name="Winkler M.E."/>
        </authorList>
    </citation>
    <scope>NUCLEOTIDE SEQUENCE</scope>
</reference>
<evidence type="ECO:0000313" key="1">
    <source>
        <dbReference type="EMBL" id="SVC55497.1"/>
    </source>
</evidence>
<protein>
    <submittedName>
        <fullName evidence="1">Uncharacterized protein</fullName>
    </submittedName>
</protein>